<accession>A0ACC8XFM3</accession>
<gene>
    <name evidence="1" type="ORF">AN396_02215</name>
</gene>
<organism evidence="1 2">
    <name type="scientific">Candidatus Epulonipiscium fishelsonii</name>
    <dbReference type="NCBI Taxonomy" id="77094"/>
    <lineage>
        <taxon>Bacteria</taxon>
        <taxon>Bacillati</taxon>
        <taxon>Bacillota</taxon>
        <taxon>Clostridia</taxon>
        <taxon>Lachnospirales</taxon>
        <taxon>Lachnospiraceae</taxon>
        <taxon>Candidatus Epulonipiscium</taxon>
    </lineage>
</organism>
<name>A0ACC8XFM3_9FIRM</name>
<evidence type="ECO:0000313" key="2">
    <source>
        <dbReference type="Proteomes" id="UP000188605"/>
    </source>
</evidence>
<comment type="caution">
    <text evidence="1">The sequence shown here is derived from an EMBL/GenBank/DDBJ whole genome shotgun (WGS) entry which is preliminary data.</text>
</comment>
<protein>
    <submittedName>
        <fullName evidence="1">Uncharacterized protein</fullName>
    </submittedName>
</protein>
<sequence>ATKRHLGYLESKYNIKIITLKPDKSIGVTKKEFGVPFLSKNVSQNIERLANKNFDFTTTKNYEELITTYPKIISAAQWWSNKKTNAGYSTSMFDINYNLGLKEFLQAHPPEFKISSKCCHYLKKVIGKKFEKENNIDLKITGVRKAEGGLRSKMYTSCFSPDKNGVMDNYRPIFFYTKQDKEEYNKYYNIKNSDCYTVYGMKRTGCCGCPFSKNFKAELDIVKEYEPRLYKACLNLFSDAYEYTQRYKTFKKAYSKRSSITMTKPKK</sequence>
<dbReference type="Proteomes" id="UP000188605">
    <property type="component" value="Unassembled WGS sequence"/>
</dbReference>
<proteinExistence type="predicted"/>
<reference evidence="1" key="1">
    <citation type="submission" date="2016-08" db="EMBL/GenBank/DDBJ databases">
        <authorList>
            <person name="Ngugi D.K."/>
            <person name="Miyake S."/>
            <person name="Stingl U."/>
        </authorList>
    </citation>
    <scope>NUCLEOTIDE SEQUENCE</scope>
    <source>
        <strain evidence="1">SCG-B11WGA-EpuloA1</strain>
    </source>
</reference>
<dbReference type="EMBL" id="LJDB01000018">
    <property type="protein sequence ID" value="ONI42185.1"/>
    <property type="molecule type" value="Genomic_DNA"/>
</dbReference>
<feature type="non-terminal residue" evidence="1">
    <location>
        <position position="1"/>
    </location>
</feature>
<keyword evidence="2" id="KW-1185">Reference proteome</keyword>
<evidence type="ECO:0000313" key="1">
    <source>
        <dbReference type="EMBL" id="ONI42185.1"/>
    </source>
</evidence>